<evidence type="ECO:0000313" key="10">
    <source>
        <dbReference type="Proteomes" id="UP000177622"/>
    </source>
</evidence>
<dbReference type="AlphaFoldDB" id="A0A1F5LQH8"/>
<dbReference type="OrthoDB" id="20273at2759"/>
<dbReference type="EC" id="2.4.1.141" evidence="2 7"/>
<proteinExistence type="inferred from homology"/>
<dbReference type="EMBL" id="LXJU01000004">
    <property type="protein sequence ID" value="OGE55464.1"/>
    <property type="molecule type" value="Genomic_DNA"/>
</dbReference>
<organism evidence="9 10">
    <name type="scientific">Penicillium arizonense</name>
    <dbReference type="NCBI Taxonomy" id="1835702"/>
    <lineage>
        <taxon>Eukaryota</taxon>
        <taxon>Fungi</taxon>
        <taxon>Dikarya</taxon>
        <taxon>Ascomycota</taxon>
        <taxon>Pezizomycotina</taxon>
        <taxon>Eurotiomycetes</taxon>
        <taxon>Eurotiomycetidae</taxon>
        <taxon>Eurotiales</taxon>
        <taxon>Aspergillaceae</taxon>
        <taxon>Penicillium</taxon>
    </lineage>
</organism>
<dbReference type="Pfam" id="PF04101">
    <property type="entry name" value="Glyco_tran_28_C"/>
    <property type="match status" value="1"/>
</dbReference>
<comment type="subcellular location">
    <subcellularLocation>
        <location evidence="7">Endoplasmic reticulum</location>
    </subcellularLocation>
</comment>
<keyword evidence="7" id="KW-0256">Endoplasmic reticulum</keyword>
<comment type="subunit">
    <text evidence="1 7">Heterodimer with ALG14 to form a functional enzyme.</text>
</comment>
<gene>
    <name evidence="7" type="primary">ALG13</name>
    <name evidence="9" type="ORF">PENARI_c004G10781</name>
</gene>
<dbReference type="GO" id="GO:0004577">
    <property type="term" value="F:N-acetylglucosaminyldiphosphodolichol N-acetylglucosaminyltransferase activity"/>
    <property type="evidence" value="ECO:0007669"/>
    <property type="project" value="UniProtKB-EC"/>
</dbReference>
<dbReference type="PANTHER" id="PTHR47043:SF1">
    <property type="entry name" value="UDP-N-ACETYLGLUCOSAMINE TRANSFERASE SUBUNIT ALG13"/>
    <property type="match status" value="1"/>
</dbReference>
<keyword evidence="7" id="KW-0808">Transferase</keyword>
<evidence type="ECO:0000256" key="7">
    <source>
        <dbReference type="RuleBase" id="RU362128"/>
    </source>
</evidence>
<evidence type="ECO:0000313" key="9">
    <source>
        <dbReference type="EMBL" id="OGE55464.1"/>
    </source>
</evidence>
<comment type="function">
    <text evidence="4 7">Involved in protein N-glycosylation. Essential for the second step of the dolichol-linked oligosaccharide pathway.</text>
</comment>
<dbReference type="InterPro" id="IPR052474">
    <property type="entry name" value="UDP-GlcNAc_transferase"/>
</dbReference>
<protein>
    <recommendedName>
        <fullName evidence="3 7">UDP-N-acetylglucosamine transferase subunit ALG13</fullName>
        <ecNumber evidence="2 7">2.4.1.141</ecNumber>
    </recommendedName>
    <alternativeName>
        <fullName evidence="5 7">Asparagine-linked glycosylation protein 13</fullName>
    </alternativeName>
</protein>
<dbReference type="Proteomes" id="UP000177622">
    <property type="component" value="Unassembled WGS sequence"/>
</dbReference>
<feature type="domain" description="Glycosyl transferase family 28 C-terminal" evidence="8">
    <location>
        <begin position="4"/>
        <end position="142"/>
    </location>
</feature>
<evidence type="ECO:0000256" key="1">
    <source>
        <dbReference type="ARBA" id="ARBA00011198"/>
    </source>
</evidence>
<dbReference type="PANTHER" id="PTHR47043">
    <property type="entry name" value="UDP-N-ACETYLGLUCOSAMINE TRANSFERASE SUBUNIT ALG13"/>
    <property type="match status" value="1"/>
</dbReference>
<dbReference type="Gene3D" id="3.40.50.2000">
    <property type="entry name" value="Glycogen Phosphorylase B"/>
    <property type="match status" value="1"/>
</dbReference>
<keyword evidence="10" id="KW-1185">Reference proteome</keyword>
<dbReference type="GO" id="GO:0006488">
    <property type="term" value="P:dolichol-linked oligosaccharide biosynthetic process"/>
    <property type="evidence" value="ECO:0007669"/>
    <property type="project" value="TreeGrafter"/>
</dbReference>
<name>A0A1F5LQH8_PENAI</name>
<comment type="similarity">
    <text evidence="7">Belongs to the glycosyltransferase 28 family.</text>
</comment>
<evidence type="ECO:0000256" key="5">
    <source>
        <dbReference type="ARBA" id="ARBA00032061"/>
    </source>
</evidence>
<reference evidence="9 10" key="1">
    <citation type="journal article" date="2016" name="Sci. Rep.">
        <title>Penicillium arizonense, a new, genome sequenced fungal species, reveals a high chemical diversity in secreted metabolites.</title>
        <authorList>
            <person name="Grijseels S."/>
            <person name="Nielsen J.C."/>
            <person name="Randelovic M."/>
            <person name="Nielsen J."/>
            <person name="Nielsen K.F."/>
            <person name="Workman M."/>
            <person name="Frisvad J.C."/>
        </authorList>
    </citation>
    <scope>NUCLEOTIDE SEQUENCE [LARGE SCALE GENOMIC DNA]</scope>
    <source>
        <strain evidence="9 10">CBS 141311</strain>
    </source>
</reference>
<evidence type="ECO:0000256" key="4">
    <source>
        <dbReference type="ARBA" id="ARBA00024804"/>
    </source>
</evidence>
<comment type="caution">
    <text evidence="9">The sequence shown here is derived from an EMBL/GenBank/DDBJ whole genome shotgun (WGS) entry which is preliminary data.</text>
</comment>
<accession>A0A1F5LQH8</accession>
<sequence>MKLCFVTVGATASFEKLIQQVLSPQFLETLAKRQYTHLLIQYGKGGSQTFEIFANGEQSHHGLIIGGFDSKPSIDRELMKTKKRDDQELGLIISHAGTGTILAALRLGVPLIVVPNPDLADNHQQELAQILNEQKYVVSSSVQEIGTAIARAELQKSEVFDSHPERKDELAGFMSDELGFLD</sequence>
<dbReference type="InterPro" id="IPR007235">
    <property type="entry name" value="Glyco_trans_28_C"/>
</dbReference>
<evidence type="ECO:0000256" key="2">
    <source>
        <dbReference type="ARBA" id="ARBA00012614"/>
    </source>
</evidence>
<comment type="catalytic activity">
    <reaction evidence="6">
        <text>an N-acetyl-alpha-D-glucosaminyl-diphospho-di-trans,poly-cis-dolichol + UDP-N-acetyl-alpha-D-glucosamine = an N,N'-diacetylchitobiosyl-diphospho-di-trans,poly-cis-dolichol + UDP + H(+)</text>
        <dbReference type="Rhea" id="RHEA:23380"/>
        <dbReference type="Rhea" id="RHEA-COMP:19507"/>
        <dbReference type="Rhea" id="RHEA-COMP:19510"/>
        <dbReference type="ChEBI" id="CHEBI:15378"/>
        <dbReference type="ChEBI" id="CHEBI:57269"/>
        <dbReference type="ChEBI" id="CHEBI:57705"/>
        <dbReference type="ChEBI" id="CHEBI:58223"/>
        <dbReference type="ChEBI" id="CHEBI:58427"/>
        <dbReference type="EC" id="2.4.1.141"/>
    </reaction>
</comment>
<evidence type="ECO:0000256" key="3">
    <source>
        <dbReference type="ARBA" id="ARBA00017468"/>
    </source>
</evidence>
<keyword evidence="7" id="KW-0328">Glycosyltransferase</keyword>
<evidence type="ECO:0000259" key="8">
    <source>
        <dbReference type="Pfam" id="PF04101"/>
    </source>
</evidence>
<evidence type="ECO:0000256" key="6">
    <source>
        <dbReference type="ARBA" id="ARBA00048184"/>
    </source>
</evidence>
<dbReference type="GO" id="GO:0043541">
    <property type="term" value="C:UDP-N-acetylglucosamine transferase complex"/>
    <property type="evidence" value="ECO:0007669"/>
    <property type="project" value="TreeGrafter"/>
</dbReference>
<dbReference type="STRING" id="1835702.A0A1F5LQH8"/>
<dbReference type="SUPFAM" id="SSF53756">
    <property type="entry name" value="UDP-Glycosyltransferase/glycogen phosphorylase"/>
    <property type="match status" value="1"/>
</dbReference>